<dbReference type="FunFam" id="2.10.25.10:FF:000104">
    <property type="entry name" value="Fibulin-1"/>
    <property type="match status" value="1"/>
</dbReference>
<dbReference type="FunFam" id="2.10.25.10:FF:000002">
    <property type="entry name" value="Latent-transforming growth factor beta-binding protein 3"/>
    <property type="match status" value="1"/>
</dbReference>
<dbReference type="PANTHER" id="PTHR24034">
    <property type="entry name" value="EGF-LIKE DOMAIN-CONTAINING PROTEIN"/>
    <property type="match status" value="1"/>
</dbReference>
<dbReference type="Proteomes" id="UP000314983">
    <property type="component" value="Chromosome 7"/>
</dbReference>
<dbReference type="SUPFAM" id="SSF57184">
    <property type="entry name" value="Growth factor receptor domain"/>
    <property type="match status" value="2"/>
</dbReference>
<dbReference type="InterPro" id="IPR000152">
    <property type="entry name" value="EGF-type_Asp/Asn_hydroxyl_site"/>
</dbReference>
<evidence type="ECO:0000256" key="7">
    <source>
        <dbReference type="ARBA" id="ARBA00022837"/>
    </source>
</evidence>
<dbReference type="InterPro" id="IPR000020">
    <property type="entry name" value="Anaphylatoxin/fibulin"/>
</dbReference>
<name>A0AAY5EU63_ELEEL</name>
<dbReference type="CDD" id="cd00054">
    <property type="entry name" value="EGF_CA"/>
    <property type="match status" value="5"/>
</dbReference>
<evidence type="ECO:0000256" key="9">
    <source>
        <dbReference type="ARBA" id="ARBA00023180"/>
    </source>
</evidence>
<dbReference type="SUPFAM" id="SSF57196">
    <property type="entry name" value="EGF/Laminin"/>
    <property type="match status" value="2"/>
</dbReference>
<dbReference type="PROSITE" id="PS50026">
    <property type="entry name" value="EGF_3"/>
    <property type="match status" value="3"/>
</dbReference>
<dbReference type="PROSITE" id="PS01187">
    <property type="entry name" value="EGF_CA"/>
    <property type="match status" value="3"/>
</dbReference>
<evidence type="ECO:0000256" key="1">
    <source>
        <dbReference type="ARBA" id="ARBA00004498"/>
    </source>
</evidence>
<evidence type="ECO:0000259" key="11">
    <source>
        <dbReference type="PROSITE" id="PS50026"/>
    </source>
</evidence>
<keyword evidence="9" id="KW-0325">Glycoprotein</keyword>
<gene>
    <name evidence="12" type="primary">PEAR1</name>
</gene>
<feature type="domain" description="EGF-like" evidence="11">
    <location>
        <begin position="477"/>
        <end position="511"/>
    </location>
</feature>
<organism evidence="12 13">
    <name type="scientific">Electrophorus electricus</name>
    <name type="common">Electric eel</name>
    <name type="synonym">Gymnotus electricus</name>
    <dbReference type="NCBI Taxonomy" id="8005"/>
    <lineage>
        <taxon>Eukaryota</taxon>
        <taxon>Metazoa</taxon>
        <taxon>Chordata</taxon>
        <taxon>Craniata</taxon>
        <taxon>Vertebrata</taxon>
        <taxon>Euteleostomi</taxon>
        <taxon>Actinopterygii</taxon>
        <taxon>Neopterygii</taxon>
        <taxon>Teleostei</taxon>
        <taxon>Ostariophysi</taxon>
        <taxon>Gymnotiformes</taxon>
        <taxon>Gymnotoidei</taxon>
        <taxon>Gymnotidae</taxon>
        <taxon>Electrophorus</taxon>
    </lineage>
</organism>
<dbReference type="Pfam" id="PF07645">
    <property type="entry name" value="EGF_CA"/>
    <property type="match status" value="5"/>
</dbReference>
<evidence type="ECO:0000256" key="8">
    <source>
        <dbReference type="ARBA" id="ARBA00023157"/>
    </source>
</evidence>
<comment type="subcellular location">
    <subcellularLocation>
        <location evidence="1">Secreted</location>
        <location evidence="1">Extracellular space</location>
        <location evidence="1">Extracellular matrix</location>
    </subcellularLocation>
</comment>
<dbReference type="AlphaFoldDB" id="A0AAY5EU63"/>
<dbReference type="InterPro" id="IPR009030">
    <property type="entry name" value="Growth_fac_rcpt_cys_sf"/>
</dbReference>
<evidence type="ECO:0000313" key="12">
    <source>
        <dbReference type="Ensembl" id="ENSEEEP00000060089.1"/>
    </source>
</evidence>
<reference evidence="12" key="2">
    <citation type="submission" date="2025-08" db="UniProtKB">
        <authorList>
            <consortium name="Ensembl"/>
        </authorList>
    </citation>
    <scope>IDENTIFICATION</scope>
</reference>
<dbReference type="Ensembl" id="ENSEEET00000059290.1">
    <property type="protein sequence ID" value="ENSEEEP00000060089.1"/>
    <property type="gene ID" value="ENSEEEG00000020916.2"/>
</dbReference>
<dbReference type="InterPro" id="IPR055088">
    <property type="entry name" value="Fibulin_C"/>
</dbReference>
<dbReference type="InterPro" id="IPR049883">
    <property type="entry name" value="NOTCH1_EGF-like"/>
</dbReference>
<evidence type="ECO:0000256" key="10">
    <source>
        <dbReference type="PROSITE-ProRule" id="PRU00076"/>
    </source>
</evidence>
<feature type="domain" description="EGF-like" evidence="11">
    <location>
        <begin position="393"/>
        <end position="434"/>
    </location>
</feature>
<keyword evidence="7" id="KW-0106">Calcium</keyword>
<dbReference type="Pfam" id="PF22914">
    <property type="entry name" value="Fibulin_C"/>
    <property type="match status" value="1"/>
</dbReference>
<dbReference type="GeneTree" id="ENSGT00940000156642"/>
<dbReference type="InterPro" id="IPR050751">
    <property type="entry name" value="ECM_structural_protein"/>
</dbReference>
<dbReference type="InterPro" id="IPR026823">
    <property type="entry name" value="cEGF"/>
</dbReference>
<keyword evidence="5 10" id="KW-0245">EGF-like domain</keyword>
<dbReference type="Pfam" id="PF12662">
    <property type="entry name" value="cEGF"/>
    <property type="match status" value="2"/>
</dbReference>
<evidence type="ECO:0000256" key="3">
    <source>
        <dbReference type="ARBA" id="ARBA00022525"/>
    </source>
</evidence>
<dbReference type="SMART" id="SM00179">
    <property type="entry name" value="EGF_CA"/>
    <property type="match status" value="8"/>
</dbReference>
<reference evidence="12 13" key="1">
    <citation type="submission" date="2020-05" db="EMBL/GenBank/DDBJ databases">
        <title>Electrophorus electricus (electric eel) genome, fEleEle1, primary haplotype.</title>
        <authorList>
            <person name="Myers G."/>
            <person name="Meyer A."/>
            <person name="Fedrigo O."/>
            <person name="Formenti G."/>
            <person name="Rhie A."/>
            <person name="Tracey A."/>
            <person name="Sims Y."/>
            <person name="Jarvis E.D."/>
        </authorList>
    </citation>
    <scope>NUCLEOTIDE SEQUENCE [LARGE SCALE GENOMIC DNA]</scope>
</reference>
<reference evidence="12" key="3">
    <citation type="submission" date="2025-09" db="UniProtKB">
        <authorList>
            <consortium name="Ensembl"/>
        </authorList>
    </citation>
    <scope>IDENTIFICATION</scope>
</reference>
<dbReference type="GO" id="GO:0005576">
    <property type="term" value="C:extracellular region"/>
    <property type="evidence" value="ECO:0007669"/>
    <property type="project" value="InterPro"/>
</dbReference>
<dbReference type="FunFam" id="2.10.25.10:FF:000010">
    <property type="entry name" value="Pro-epidermal growth factor"/>
    <property type="match status" value="1"/>
</dbReference>
<keyword evidence="6" id="KW-0677">Repeat</keyword>
<evidence type="ECO:0000256" key="6">
    <source>
        <dbReference type="ARBA" id="ARBA00022737"/>
    </source>
</evidence>
<evidence type="ECO:0000256" key="4">
    <source>
        <dbReference type="ARBA" id="ARBA00022530"/>
    </source>
</evidence>
<dbReference type="SMART" id="SM00181">
    <property type="entry name" value="EGF"/>
    <property type="match status" value="9"/>
</dbReference>
<comment type="similarity">
    <text evidence="2">Belongs to the fibulin family.</text>
</comment>
<dbReference type="FunFam" id="2.10.25.10:FF:000139">
    <property type="entry name" value="Fibulin-1"/>
    <property type="match status" value="1"/>
</dbReference>
<proteinExistence type="inferred from homology"/>
<dbReference type="GO" id="GO:0005509">
    <property type="term" value="F:calcium ion binding"/>
    <property type="evidence" value="ECO:0007669"/>
    <property type="project" value="InterPro"/>
</dbReference>
<protein>
    <recommendedName>
        <fullName evidence="11">EGF-like domain-containing protein</fullName>
    </recommendedName>
</protein>
<keyword evidence="8" id="KW-1015">Disulfide bond</keyword>
<comment type="caution">
    <text evidence="10">Lacks conserved residue(s) required for the propagation of feature annotation.</text>
</comment>
<dbReference type="Gene3D" id="2.10.25.10">
    <property type="entry name" value="Laminin"/>
    <property type="match status" value="9"/>
</dbReference>
<dbReference type="InterPro" id="IPR000742">
    <property type="entry name" value="EGF"/>
</dbReference>
<dbReference type="PANTHER" id="PTHR24034:SF158">
    <property type="entry name" value="FIBULIN 2"/>
    <property type="match status" value="1"/>
</dbReference>
<evidence type="ECO:0000256" key="5">
    <source>
        <dbReference type="ARBA" id="ARBA00022536"/>
    </source>
</evidence>
<keyword evidence="4" id="KW-0272">Extracellular matrix</keyword>
<dbReference type="InterPro" id="IPR001881">
    <property type="entry name" value="EGF-like_Ca-bd_dom"/>
</dbReference>
<dbReference type="PROSITE" id="PS00010">
    <property type="entry name" value="ASX_HYDROXYL"/>
    <property type="match status" value="4"/>
</dbReference>
<evidence type="ECO:0000256" key="2">
    <source>
        <dbReference type="ARBA" id="ARBA00006127"/>
    </source>
</evidence>
<dbReference type="PROSITE" id="PS01177">
    <property type="entry name" value="ANAPHYLATOXIN_1"/>
    <property type="match status" value="1"/>
</dbReference>
<sequence length="722" mass="78466">MTRNTTSALRVYVSSTCLRQLYVSTSALRVYVSSTCLRQLYVSTSALRVYVSSTCLRQLYVSTSALRVYVSSTCLRLLYVSTSALRVYVCSTCLRQLYVSTSALRVYVSSTCLRQLYVSTSALRVYVCSTCLFLHPHTCRAPAGYLPLAQMCCECCELGMLMQKEAHDCELPIALSTPCWATARACCQDGRRGPALPATPGKGSQFVAKQPELDLVRSILSGISRCSQLCIGNGSCACLQGYRLGSDGYSCEDYNECLAGVHSCSLGERCINTEGSYRCQRETSCGTGYELTDANACHDIDECAIGTHNCGPGFTCQNTPGSFRCHPQQQCGVGFIQDAVGSCIDINECVNEDNPCQSAHTCINTVGSYVCQRLSVSCGRGYHLNKEGTHCLDVDECGGRGKPCQGHSCVNVLGSFRCECRSGFTFNSISRACEDVDECMSYLARLCAHACENTPGSYQCSCRAGFRLASEGGNCEDVNECESNPCSQECANVYGSFQCYCRHGYQLSNADGVTCEDIDECALTSGGKVCSHHCFNTPGNFQCSCPPVAYTLSPNGRVCQDVDECATGAHTCSTTQSCFNIHGGFRCLSFECPPHFRRMRLPCRGNAACLSLPLRISYYNLTFPTNIPTPAAVFRMGPSMSVPVDDVQLAVVDGDTEGFFDVLKMPNGVMVYLQKPLDEPRDFLLTVEITLSRYSIVSRFIAKIAVFVVSGSPVVSQVVSEL</sequence>
<keyword evidence="13" id="KW-1185">Reference proteome</keyword>
<keyword evidence="3" id="KW-0964">Secreted</keyword>
<feature type="domain" description="EGF-like" evidence="11">
    <location>
        <begin position="435"/>
        <end position="476"/>
    </location>
</feature>
<evidence type="ECO:0000313" key="13">
    <source>
        <dbReference type="Proteomes" id="UP000314983"/>
    </source>
</evidence>
<dbReference type="InterPro" id="IPR018097">
    <property type="entry name" value="EGF_Ca-bd_CS"/>
</dbReference>
<dbReference type="PROSITE" id="PS01186">
    <property type="entry name" value="EGF_2"/>
    <property type="match status" value="2"/>
</dbReference>
<accession>A0AAY5EU63</accession>
<dbReference type="FunFam" id="2.10.25.10:FF:000078">
    <property type="entry name" value="Fibulin-1"/>
    <property type="match status" value="1"/>
</dbReference>